<gene>
    <name evidence="1" type="ordered locus">Mpop_1860</name>
</gene>
<accession>B1ZJB8</accession>
<evidence type="ECO:0000313" key="1">
    <source>
        <dbReference type="EMBL" id="ACB80023.1"/>
    </source>
</evidence>
<dbReference type="STRING" id="441620.Mpop_1860"/>
<organism evidence="1 2">
    <name type="scientific">Methylorubrum populi (strain ATCC BAA-705 / NCIMB 13946 / BJ001)</name>
    <name type="common">Methylobacterium populi</name>
    <dbReference type="NCBI Taxonomy" id="441620"/>
    <lineage>
        <taxon>Bacteria</taxon>
        <taxon>Pseudomonadati</taxon>
        <taxon>Pseudomonadota</taxon>
        <taxon>Alphaproteobacteria</taxon>
        <taxon>Hyphomicrobiales</taxon>
        <taxon>Methylobacteriaceae</taxon>
        <taxon>Methylorubrum</taxon>
    </lineage>
</organism>
<name>B1ZJB8_METPB</name>
<sequence>MHQHVSANPTATRASNEGARLYAAGASAEEIAAAMGRGPEPIVRETMIHFGFKEAAVAAGDTAALETIRKAFSLAVKAREAASAALVERLAPRLRARDAELRAEKAARDAAGHDPFRN</sequence>
<dbReference type="EMBL" id="CP001029">
    <property type="protein sequence ID" value="ACB80023.1"/>
    <property type="molecule type" value="Genomic_DNA"/>
</dbReference>
<dbReference type="Proteomes" id="UP000007136">
    <property type="component" value="Chromosome"/>
</dbReference>
<dbReference type="RefSeq" id="WP_012453769.1">
    <property type="nucleotide sequence ID" value="NC_010725.1"/>
</dbReference>
<dbReference type="HOGENOM" id="CLU_2070365_0_0_5"/>
<protein>
    <submittedName>
        <fullName evidence="1">Uncharacterized protein</fullName>
    </submittedName>
</protein>
<dbReference type="AlphaFoldDB" id="B1ZJB8"/>
<reference evidence="1" key="1">
    <citation type="submission" date="2008-04" db="EMBL/GenBank/DDBJ databases">
        <title>Complete sequence of chromosome of Methylobacterium populi BJ001.</title>
        <authorList>
            <consortium name="US DOE Joint Genome Institute"/>
            <person name="Copeland A."/>
            <person name="Lucas S."/>
            <person name="Lapidus A."/>
            <person name="Glavina del Rio T."/>
            <person name="Dalin E."/>
            <person name="Tice H."/>
            <person name="Bruce D."/>
            <person name="Goodwin L."/>
            <person name="Pitluck S."/>
            <person name="Chertkov O."/>
            <person name="Brettin T."/>
            <person name="Detter J.C."/>
            <person name="Han C."/>
            <person name="Kuske C.R."/>
            <person name="Schmutz J."/>
            <person name="Larimer F."/>
            <person name="Land M."/>
            <person name="Hauser L."/>
            <person name="Kyrpides N."/>
            <person name="Mikhailova N."/>
            <person name="Marx C."/>
            <person name="Richardson P."/>
        </authorList>
    </citation>
    <scope>NUCLEOTIDE SEQUENCE [LARGE SCALE GENOMIC DNA]</scope>
    <source>
        <strain evidence="1">BJ001</strain>
    </source>
</reference>
<dbReference type="OrthoDB" id="9921887at2"/>
<evidence type="ECO:0000313" key="2">
    <source>
        <dbReference type="Proteomes" id="UP000007136"/>
    </source>
</evidence>
<proteinExistence type="predicted"/>
<dbReference type="KEGG" id="mpo:Mpop_1860"/>